<keyword evidence="4" id="KW-1185">Reference proteome</keyword>
<evidence type="ECO:0000313" key="4">
    <source>
        <dbReference type="Proteomes" id="UP000299102"/>
    </source>
</evidence>
<keyword evidence="1" id="KW-0175">Coiled coil</keyword>
<comment type="caution">
    <text evidence="3">The sequence shown here is derived from an EMBL/GenBank/DDBJ whole genome shotgun (WGS) entry which is preliminary data.</text>
</comment>
<dbReference type="EMBL" id="BGZK01000047">
    <property type="protein sequence ID" value="GBP11611.1"/>
    <property type="molecule type" value="Genomic_DNA"/>
</dbReference>
<feature type="coiled-coil region" evidence="1">
    <location>
        <begin position="89"/>
        <end position="116"/>
    </location>
</feature>
<feature type="region of interest" description="Disordered" evidence="2">
    <location>
        <begin position="134"/>
        <end position="180"/>
    </location>
</feature>
<proteinExistence type="predicted"/>
<evidence type="ECO:0000313" key="3">
    <source>
        <dbReference type="EMBL" id="GBP11611.1"/>
    </source>
</evidence>
<dbReference type="AlphaFoldDB" id="A0A4C1TE90"/>
<organism evidence="3 4">
    <name type="scientific">Eumeta variegata</name>
    <name type="common">Bagworm moth</name>
    <name type="synonym">Eumeta japonica</name>
    <dbReference type="NCBI Taxonomy" id="151549"/>
    <lineage>
        <taxon>Eukaryota</taxon>
        <taxon>Metazoa</taxon>
        <taxon>Ecdysozoa</taxon>
        <taxon>Arthropoda</taxon>
        <taxon>Hexapoda</taxon>
        <taxon>Insecta</taxon>
        <taxon>Pterygota</taxon>
        <taxon>Neoptera</taxon>
        <taxon>Endopterygota</taxon>
        <taxon>Lepidoptera</taxon>
        <taxon>Glossata</taxon>
        <taxon>Ditrysia</taxon>
        <taxon>Tineoidea</taxon>
        <taxon>Psychidae</taxon>
        <taxon>Oiketicinae</taxon>
        <taxon>Eumeta</taxon>
    </lineage>
</organism>
<dbReference type="OrthoDB" id="411823at2759"/>
<dbReference type="Proteomes" id="UP000299102">
    <property type="component" value="Unassembled WGS sequence"/>
</dbReference>
<sequence>MRDPGSEGAITPRTISIDAISVSFETGGVVNQLGCIKASELHEFVVYEDRGEKLNYFLQRDPTNTVNTVDTWGYPITSKGLSGSKRLQQRITEDKKAELEDRMQRAHKQNSESNERIRAFLGVLGRDAKSLPGAKYLQRASTSQAKKKKPTVPINPKTAPTRAQRGEVNAPAPLPGPIFP</sequence>
<evidence type="ECO:0000256" key="2">
    <source>
        <dbReference type="SAM" id="MobiDB-lite"/>
    </source>
</evidence>
<reference evidence="3 4" key="1">
    <citation type="journal article" date="2019" name="Commun. Biol.">
        <title>The bagworm genome reveals a unique fibroin gene that provides high tensile strength.</title>
        <authorList>
            <person name="Kono N."/>
            <person name="Nakamura H."/>
            <person name="Ohtoshi R."/>
            <person name="Tomita M."/>
            <person name="Numata K."/>
            <person name="Arakawa K."/>
        </authorList>
    </citation>
    <scope>NUCLEOTIDE SEQUENCE [LARGE SCALE GENOMIC DNA]</scope>
</reference>
<protein>
    <submittedName>
        <fullName evidence="3">Uncharacterized protein</fullName>
    </submittedName>
</protein>
<accession>A0A4C1TE90</accession>
<name>A0A4C1TE90_EUMVA</name>
<gene>
    <name evidence="3" type="ORF">EVAR_77744_1</name>
</gene>
<evidence type="ECO:0000256" key="1">
    <source>
        <dbReference type="SAM" id="Coils"/>
    </source>
</evidence>